<dbReference type="GO" id="GO:0006313">
    <property type="term" value="P:DNA transposition"/>
    <property type="evidence" value="ECO:0007669"/>
    <property type="project" value="InterPro"/>
</dbReference>
<dbReference type="InterPro" id="IPR025296">
    <property type="entry name" value="DUF4158"/>
</dbReference>
<dbReference type="EMBL" id="CP035758">
    <property type="protein sequence ID" value="QBD75159.1"/>
    <property type="molecule type" value="Genomic_DNA"/>
</dbReference>
<keyword evidence="8" id="KW-1185">Reference proteome</keyword>
<evidence type="ECO:0000259" key="5">
    <source>
        <dbReference type="Pfam" id="PF01526"/>
    </source>
</evidence>
<dbReference type="InterPro" id="IPR047653">
    <property type="entry name" value="Tn3-like_transpos"/>
</dbReference>
<comment type="similarity">
    <text evidence="1">Belongs to the transposase 7 family.</text>
</comment>
<dbReference type="InterPro" id="IPR002513">
    <property type="entry name" value="Tn3_Tnp_DDE_dom"/>
</dbReference>
<sequence length="991" mass="112000">MKKHEILSAQSRTALFNPPTDPATIIKYYSLSEDNMALIRKRRRPENRLGFAVHMAYMRYPGRVLGQDETPPEELLGFIAEQLAIAPKVFQRYAQRDETRREHSSELLSYLGMRSFQASDLRALSKAAVTEANGTEKGEAIVAAMLTWLQQKRILLPATAMIERIALAARATARQQAYKSLTAGLDAACKIALEALLIVKEEEKTSPFAWLRQWQEMPKLKNLTGILERLNTVRRLAVAPDREQRIHRARYMAIVREVAIMDAQHLSRQDEARRIASLIVFARETETLLIDAALAMAGKMIGTVFRSAEKSHKEHLSERAKVLKKTSKTLLKLAKSVLAAHDTGGDTDSAIEKDIGWDRLAEVVKAAEAAIQATRDDSLEDVLERHATIRRLAPLLLEHFTFCAATPGDPLLAALEMLRGMYATHRRVAKENLPVAFLQPKWKKLMWAAEVKKKRQVWEVAVMVELRDRLAGSIWVEGSRAFRPFDEYLLPKTVYIEKKEKGDLNLGIPTRFEDWRDQRMEALETRMKTVADLAESGQLPDAVLNEEGLSISPIKRSTPPEAEELSYRLYRMLPRVRITDLLMEVNHWTGFADCFGHLRNGEPPSDMLALMSVLLADATNLGLSRMARSSGELTHAKLVWIAEWYVRDETYKPATALLVDALHAEPLAAFWGSGQISSSDGQFFLSGGRGKDRAGHNAKHGIDPGLLLYGHQSDMFGGFGLQPIAPSIGEAPYVLDAIMHHETTLKIIEHFTDTAGAVDHIFALFHLLGIRFSPRIRDLAERKLYRMPESTHYEVFSPLMGGTVDLRHIEATWEETLHFAASIKAGSCAPSVLLRKLRAYPRQHSLAKAQKEIGKIERSCFTLDWISDPELRKRSHGTLNKGESRHSLARSVFFHRHGEFHDRTLENQRYRASGLNLVVSAIILWNAVYLNRAITELRNSGVIIPDELLPHTSPLGWEHISLNGDYIWPKEPLQAPFRPLRNPNAEWFKRE</sequence>
<reference evidence="7 8" key="1">
    <citation type="submission" date="2019-01" db="EMBL/GenBank/DDBJ databases">
        <title>Ktedonosporobacter rubrisoli SCAWS-G2.</title>
        <authorList>
            <person name="Huang Y."/>
            <person name="Yan B."/>
        </authorList>
    </citation>
    <scope>NUCLEOTIDE SEQUENCE [LARGE SCALE GENOMIC DNA]</scope>
    <source>
        <strain evidence="7 8">SCAWS-G2</strain>
    </source>
</reference>
<evidence type="ECO:0000313" key="8">
    <source>
        <dbReference type="Proteomes" id="UP000290365"/>
    </source>
</evidence>
<feature type="domain" description="Tn3 transposase DDE" evidence="5">
    <location>
        <begin position="580"/>
        <end position="966"/>
    </location>
</feature>
<dbReference type="OrthoDB" id="135603at2"/>
<dbReference type="NCBIfam" id="NF033527">
    <property type="entry name" value="transpos_Tn3"/>
    <property type="match status" value="1"/>
</dbReference>
<dbReference type="Pfam" id="PF01526">
    <property type="entry name" value="DDE_Tnp_Tn3"/>
    <property type="match status" value="1"/>
</dbReference>
<name>A0A4P6JJ89_KTERU</name>
<dbReference type="Pfam" id="PF13700">
    <property type="entry name" value="DUF4158"/>
    <property type="match status" value="1"/>
</dbReference>
<gene>
    <name evidence="7" type="ORF">EPA93_03780</name>
</gene>
<evidence type="ECO:0000256" key="3">
    <source>
        <dbReference type="ARBA" id="ARBA00023125"/>
    </source>
</evidence>
<keyword evidence="2" id="KW-0815">Transposition</keyword>
<evidence type="ECO:0000256" key="4">
    <source>
        <dbReference type="ARBA" id="ARBA00023172"/>
    </source>
</evidence>
<proteinExistence type="inferred from homology"/>
<dbReference type="Proteomes" id="UP000290365">
    <property type="component" value="Chromosome"/>
</dbReference>
<evidence type="ECO:0000313" key="7">
    <source>
        <dbReference type="EMBL" id="QBD75159.1"/>
    </source>
</evidence>
<evidence type="ECO:0000256" key="1">
    <source>
        <dbReference type="ARBA" id="ARBA00009402"/>
    </source>
</evidence>
<dbReference type="RefSeq" id="WP_129885758.1">
    <property type="nucleotide sequence ID" value="NZ_CP035758.1"/>
</dbReference>
<evidence type="ECO:0000256" key="2">
    <source>
        <dbReference type="ARBA" id="ARBA00022578"/>
    </source>
</evidence>
<keyword evidence="3" id="KW-0238">DNA-binding</keyword>
<organism evidence="7 8">
    <name type="scientific">Ktedonosporobacter rubrisoli</name>
    <dbReference type="NCBI Taxonomy" id="2509675"/>
    <lineage>
        <taxon>Bacteria</taxon>
        <taxon>Bacillati</taxon>
        <taxon>Chloroflexota</taxon>
        <taxon>Ktedonobacteria</taxon>
        <taxon>Ktedonobacterales</taxon>
        <taxon>Ktedonosporobacteraceae</taxon>
        <taxon>Ktedonosporobacter</taxon>
    </lineage>
</organism>
<dbReference type="GO" id="GO:0003677">
    <property type="term" value="F:DNA binding"/>
    <property type="evidence" value="ECO:0007669"/>
    <property type="project" value="UniProtKB-KW"/>
</dbReference>
<accession>A0A4P6JJ89</accession>
<dbReference type="AlphaFoldDB" id="A0A4P6JJ89"/>
<dbReference type="GO" id="GO:0004803">
    <property type="term" value="F:transposase activity"/>
    <property type="evidence" value="ECO:0007669"/>
    <property type="project" value="InterPro"/>
</dbReference>
<keyword evidence="4" id="KW-0233">DNA recombination</keyword>
<evidence type="ECO:0000259" key="6">
    <source>
        <dbReference type="Pfam" id="PF13700"/>
    </source>
</evidence>
<protein>
    <submittedName>
        <fullName evidence="7">Tn3 family transposase</fullName>
    </submittedName>
</protein>
<feature type="domain" description="DUF4158" evidence="6">
    <location>
        <begin position="6"/>
        <end position="168"/>
    </location>
</feature>
<dbReference type="KEGG" id="kbs:EPA93_03780"/>